<feature type="domain" description="Transglycosylase SLT" evidence="1">
    <location>
        <begin position="70"/>
        <end position="180"/>
    </location>
</feature>
<comment type="caution">
    <text evidence="2">The sequence shown here is derived from an EMBL/GenBank/DDBJ whole genome shotgun (WGS) entry which is preliminary data.</text>
</comment>
<name>A0AAD7PB11_QUISA</name>
<keyword evidence="3" id="KW-1185">Reference proteome</keyword>
<dbReference type="Gene3D" id="1.10.530.10">
    <property type="match status" value="2"/>
</dbReference>
<dbReference type="InterPro" id="IPR023346">
    <property type="entry name" value="Lysozyme-like_dom_sf"/>
</dbReference>
<accession>A0AAD7PB11</accession>
<gene>
    <name evidence="2" type="ORF">O6P43_029388</name>
</gene>
<dbReference type="PANTHER" id="PTHR37179">
    <property type="entry name" value="TRANSGLYCOSYLASE"/>
    <property type="match status" value="1"/>
</dbReference>
<dbReference type="Proteomes" id="UP001163823">
    <property type="component" value="Chromosome 12"/>
</dbReference>
<evidence type="ECO:0000313" key="3">
    <source>
        <dbReference type="Proteomes" id="UP001163823"/>
    </source>
</evidence>
<dbReference type="EMBL" id="JARAOO010000012">
    <property type="protein sequence ID" value="KAJ7948988.1"/>
    <property type="molecule type" value="Genomic_DNA"/>
</dbReference>
<evidence type="ECO:0000313" key="2">
    <source>
        <dbReference type="EMBL" id="KAJ7948988.1"/>
    </source>
</evidence>
<protein>
    <submittedName>
        <fullName evidence="2">Transglycosylase SLT domain</fullName>
    </submittedName>
</protein>
<dbReference type="Pfam" id="PF01464">
    <property type="entry name" value="SLT"/>
    <property type="match status" value="1"/>
</dbReference>
<dbReference type="PANTHER" id="PTHR37179:SF1">
    <property type="entry name" value="TRANSGLYCOSYLASE"/>
    <property type="match status" value="1"/>
</dbReference>
<sequence>MVSFRYWDDCVDPQDLEEMWEVPEVSAEWINAGETRGQKVHLSRDPDGQPYLTQTEMRAVVQIVIRRHFHSEIDPDMICSIAELESDRQLLAMRRDKKGKETTVGIMQLLPKTAEWLASELGYCSYEVKGNPDLLYRPFVNVYLGAAYLKWLSNFEKIERSEEFIVRAYKGSTKKATRKATLPYWKLYLSVKESLPSRKSVDNGPSLNNASASVGSVANGSLQNNESSSAGSQNTGAVYTYWDSRASPEDMEDMWTHPDVVKEWTKSGEKRGRVRFSHDEKKRSYLSRLEVKAIADIILLKHFSAKAVKSTVLCAIAEVVSMRFINGAGPRPGIMGIDYSTAFWLYTELGYRAYRVDSVDDLTKPFVSMYFGAAYLAYLSEYEGRERSPQFVLQAYISGPQNVNLQETGPLWLKFQDALSNYQEIKKDQGSCTIL</sequence>
<reference evidence="2" key="1">
    <citation type="journal article" date="2023" name="Science">
        <title>Elucidation of the pathway for biosynthesis of saponin adjuvants from the soapbark tree.</title>
        <authorList>
            <person name="Reed J."/>
            <person name="Orme A."/>
            <person name="El-Demerdash A."/>
            <person name="Owen C."/>
            <person name="Martin L.B.B."/>
            <person name="Misra R.C."/>
            <person name="Kikuchi S."/>
            <person name="Rejzek M."/>
            <person name="Martin A.C."/>
            <person name="Harkess A."/>
            <person name="Leebens-Mack J."/>
            <person name="Louveau T."/>
            <person name="Stephenson M.J."/>
            <person name="Osbourn A."/>
        </authorList>
    </citation>
    <scope>NUCLEOTIDE SEQUENCE</scope>
    <source>
        <strain evidence="2">S10</strain>
    </source>
</reference>
<proteinExistence type="predicted"/>
<evidence type="ECO:0000259" key="1">
    <source>
        <dbReference type="Pfam" id="PF01464"/>
    </source>
</evidence>
<dbReference type="SUPFAM" id="SSF53955">
    <property type="entry name" value="Lysozyme-like"/>
    <property type="match status" value="2"/>
</dbReference>
<dbReference type="AlphaFoldDB" id="A0AAD7PB11"/>
<organism evidence="2 3">
    <name type="scientific">Quillaja saponaria</name>
    <name type="common">Soap bark tree</name>
    <dbReference type="NCBI Taxonomy" id="32244"/>
    <lineage>
        <taxon>Eukaryota</taxon>
        <taxon>Viridiplantae</taxon>
        <taxon>Streptophyta</taxon>
        <taxon>Embryophyta</taxon>
        <taxon>Tracheophyta</taxon>
        <taxon>Spermatophyta</taxon>
        <taxon>Magnoliopsida</taxon>
        <taxon>eudicotyledons</taxon>
        <taxon>Gunneridae</taxon>
        <taxon>Pentapetalae</taxon>
        <taxon>rosids</taxon>
        <taxon>fabids</taxon>
        <taxon>Fabales</taxon>
        <taxon>Quillajaceae</taxon>
        <taxon>Quillaja</taxon>
    </lineage>
</organism>
<dbReference type="KEGG" id="qsa:O6P43_029388"/>
<dbReference type="InterPro" id="IPR008258">
    <property type="entry name" value="Transglycosylase_SLT_dom_1"/>
</dbReference>